<feature type="region of interest" description="Disordered" evidence="2">
    <location>
        <begin position="266"/>
        <end position="297"/>
    </location>
</feature>
<dbReference type="PROSITE" id="PS50118">
    <property type="entry name" value="HMG_BOX_2"/>
    <property type="match status" value="1"/>
</dbReference>
<gene>
    <name evidence="4" type="ORF">PFISCL1PPCAC_10579</name>
</gene>
<feature type="DNA-binding region" description="HMG box" evidence="1">
    <location>
        <begin position="13"/>
        <end position="81"/>
    </location>
</feature>
<dbReference type="PANTHER" id="PTHR46232">
    <property type="entry name" value="SMARCE1 REGULATOR OF CHROMATIN"/>
    <property type="match status" value="1"/>
</dbReference>
<evidence type="ECO:0000256" key="1">
    <source>
        <dbReference type="PROSITE-ProRule" id="PRU00267"/>
    </source>
</evidence>
<name>A0AAV5VHT9_9BILA</name>
<sequence length="297" mass="34771">MYAQGQMKLPKAPDRPLVPYMRYSRKMWAKVRAENPEAQLWDISKIIGAMWKDVPEGEKHVFNQEYEMEKIEYERACKNYQNSAAYQQYQTQQKTGKAPQKVSRGRMDVGGVVIQPIEDDADNNELSARRVSAIRFDRNHRLITELLSVNMVNDTRTIVAQSRIELLKKQADSLIMHQKKLEKELSDMGDKFNEKKRGLETASEDFAENLKKVCDEKVVVEPEKYEEMVEEWRGKLGDAYVEYKKKSEEMEKKLADEREKMAEKTPVLYNLTIGDDEDKEKKGNEKNEEKEIQLFMV</sequence>
<dbReference type="GO" id="GO:0031492">
    <property type="term" value="F:nucleosomal DNA binding"/>
    <property type="evidence" value="ECO:0007669"/>
    <property type="project" value="TreeGrafter"/>
</dbReference>
<dbReference type="Proteomes" id="UP001432322">
    <property type="component" value="Unassembled WGS sequence"/>
</dbReference>
<evidence type="ECO:0000259" key="3">
    <source>
        <dbReference type="PROSITE" id="PS50118"/>
    </source>
</evidence>
<organism evidence="4 5">
    <name type="scientific">Pristionchus fissidentatus</name>
    <dbReference type="NCBI Taxonomy" id="1538716"/>
    <lineage>
        <taxon>Eukaryota</taxon>
        <taxon>Metazoa</taxon>
        <taxon>Ecdysozoa</taxon>
        <taxon>Nematoda</taxon>
        <taxon>Chromadorea</taxon>
        <taxon>Rhabditida</taxon>
        <taxon>Rhabditina</taxon>
        <taxon>Diplogasteromorpha</taxon>
        <taxon>Diplogasteroidea</taxon>
        <taxon>Neodiplogasteridae</taxon>
        <taxon>Pristionchus</taxon>
    </lineage>
</organism>
<dbReference type="GO" id="GO:0016514">
    <property type="term" value="C:SWI/SNF complex"/>
    <property type="evidence" value="ECO:0007669"/>
    <property type="project" value="TreeGrafter"/>
</dbReference>
<dbReference type="FunFam" id="1.10.30.10:FF:000056">
    <property type="entry name" value="Brahma-associated protein 111kD"/>
    <property type="match status" value="1"/>
</dbReference>
<feature type="domain" description="HMG box" evidence="3">
    <location>
        <begin position="13"/>
        <end position="81"/>
    </location>
</feature>
<dbReference type="AlphaFoldDB" id="A0AAV5VHT9"/>
<dbReference type="PANTHER" id="PTHR46232:SF1">
    <property type="entry name" value="SWI_SNF-RELATED MATRIX-ASSOCIATED ACTIN-DEPENDENT REGULATOR OF CHROMATIN SUBFAMILY E MEMBER 1"/>
    <property type="match status" value="1"/>
</dbReference>
<proteinExistence type="predicted"/>
<dbReference type="Gene3D" id="1.10.30.10">
    <property type="entry name" value="High mobility group box domain"/>
    <property type="match status" value="1"/>
</dbReference>
<dbReference type="SMART" id="SM00398">
    <property type="entry name" value="HMG"/>
    <property type="match status" value="1"/>
</dbReference>
<dbReference type="SUPFAM" id="SSF47095">
    <property type="entry name" value="HMG-box"/>
    <property type="match status" value="1"/>
</dbReference>
<keyword evidence="1" id="KW-0539">Nucleus</keyword>
<dbReference type="InterPro" id="IPR036910">
    <property type="entry name" value="HMG_box_dom_sf"/>
</dbReference>
<evidence type="ECO:0000313" key="4">
    <source>
        <dbReference type="EMBL" id="GMT19282.1"/>
    </source>
</evidence>
<keyword evidence="1" id="KW-0238">DNA-binding</keyword>
<dbReference type="GO" id="GO:0045892">
    <property type="term" value="P:negative regulation of DNA-templated transcription"/>
    <property type="evidence" value="ECO:0007669"/>
    <property type="project" value="TreeGrafter"/>
</dbReference>
<dbReference type="InterPro" id="IPR009071">
    <property type="entry name" value="HMG_box_dom"/>
</dbReference>
<comment type="caution">
    <text evidence="4">The sequence shown here is derived from an EMBL/GenBank/DDBJ whole genome shotgun (WGS) entry which is preliminary data.</text>
</comment>
<dbReference type="CDD" id="cd21983">
    <property type="entry name" value="HMG-box_SMARCE1"/>
    <property type="match status" value="1"/>
</dbReference>
<dbReference type="EMBL" id="BTSY01000003">
    <property type="protein sequence ID" value="GMT19282.1"/>
    <property type="molecule type" value="Genomic_DNA"/>
</dbReference>
<protein>
    <recommendedName>
        <fullName evidence="3">HMG box domain-containing protein</fullName>
    </recommendedName>
</protein>
<reference evidence="4" key="1">
    <citation type="submission" date="2023-10" db="EMBL/GenBank/DDBJ databases">
        <title>Genome assembly of Pristionchus species.</title>
        <authorList>
            <person name="Yoshida K."/>
            <person name="Sommer R.J."/>
        </authorList>
    </citation>
    <scope>NUCLEOTIDE SEQUENCE</scope>
    <source>
        <strain evidence="4">RS5133</strain>
    </source>
</reference>
<dbReference type="Pfam" id="PF00505">
    <property type="entry name" value="HMG_box"/>
    <property type="match status" value="1"/>
</dbReference>
<feature type="compositionally biased region" description="Basic and acidic residues" evidence="2">
    <location>
        <begin position="279"/>
        <end position="297"/>
    </location>
</feature>
<evidence type="ECO:0000313" key="5">
    <source>
        <dbReference type="Proteomes" id="UP001432322"/>
    </source>
</evidence>
<dbReference type="GO" id="GO:0016922">
    <property type="term" value="F:nuclear receptor binding"/>
    <property type="evidence" value="ECO:0007669"/>
    <property type="project" value="TreeGrafter"/>
</dbReference>
<evidence type="ECO:0000256" key="2">
    <source>
        <dbReference type="SAM" id="MobiDB-lite"/>
    </source>
</evidence>
<keyword evidence="5" id="KW-1185">Reference proteome</keyword>
<accession>A0AAV5VHT9</accession>